<dbReference type="AlphaFoldDB" id="A0A8J5EVY1"/>
<gene>
    <name evidence="3" type="ORF">ZIOFF_064323</name>
</gene>
<feature type="region of interest" description="Disordered" evidence="1">
    <location>
        <begin position="78"/>
        <end position="99"/>
    </location>
</feature>
<dbReference type="InterPro" id="IPR038974">
    <property type="entry name" value="CIF1/2"/>
</dbReference>
<name>A0A8J5EVY1_ZINOF</name>
<evidence type="ECO:0000313" key="3">
    <source>
        <dbReference type="EMBL" id="KAG6475105.1"/>
    </source>
</evidence>
<accession>A0A8J5EVY1</accession>
<feature type="signal peptide" evidence="2">
    <location>
        <begin position="1"/>
        <end position="29"/>
    </location>
</feature>
<evidence type="ECO:0000256" key="1">
    <source>
        <dbReference type="SAM" id="MobiDB-lite"/>
    </source>
</evidence>
<keyword evidence="2" id="KW-0732">Signal</keyword>
<evidence type="ECO:0000256" key="2">
    <source>
        <dbReference type="SAM" id="SignalP"/>
    </source>
</evidence>
<dbReference type="Proteomes" id="UP000734854">
    <property type="component" value="Unassembled WGS sequence"/>
</dbReference>
<dbReference type="EMBL" id="JACMSC010000018">
    <property type="protein sequence ID" value="KAG6475105.1"/>
    <property type="molecule type" value="Genomic_DNA"/>
</dbReference>
<dbReference type="PANTHER" id="PTHR35290:SF2">
    <property type="entry name" value="PROTEIN CASPARIAN STRIP INTEGRITY FACTOR 1"/>
    <property type="match status" value="1"/>
</dbReference>
<sequence length="99" mass="11135">MVMALMAQKHTFVIFMIIIMVSLPSTALGGRESRNFVEYAAPSVTMTKEYYAVSENRADGADDSHAVRWRMLMKVNTKDYGSYDPTPSLSKPPFKLIPN</sequence>
<feature type="chain" id="PRO_5035155142" evidence="2">
    <location>
        <begin position="30"/>
        <end position="99"/>
    </location>
</feature>
<organism evidence="3 4">
    <name type="scientific">Zingiber officinale</name>
    <name type="common">Ginger</name>
    <name type="synonym">Amomum zingiber</name>
    <dbReference type="NCBI Taxonomy" id="94328"/>
    <lineage>
        <taxon>Eukaryota</taxon>
        <taxon>Viridiplantae</taxon>
        <taxon>Streptophyta</taxon>
        <taxon>Embryophyta</taxon>
        <taxon>Tracheophyta</taxon>
        <taxon>Spermatophyta</taxon>
        <taxon>Magnoliopsida</taxon>
        <taxon>Liliopsida</taxon>
        <taxon>Zingiberales</taxon>
        <taxon>Zingiberaceae</taxon>
        <taxon>Zingiber</taxon>
    </lineage>
</organism>
<evidence type="ECO:0000313" key="4">
    <source>
        <dbReference type="Proteomes" id="UP000734854"/>
    </source>
</evidence>
<keyword evidence="4" id="KW-1185">Reference proteome</keyword>
<protein>
    <submittedName>
        <fullName evidence="3">Uncharacterized protein</fullName>
    </submittedName>
</protein>
<dbReference type="PANTHER" id="PTHR35290">
    <property type="entry name" value="PROTEIN CASPARIAN STRIP INTEGRITY FACTOR 1-RELATED"/>
    <property type="match status" value="1"/>
</dbReference>
<proteinExistence type="predicted"/>
<reference evidence="3 4" key="1">
    <citation type="submission" date="2020-08" db="EMBL/GenBank/DDBJ databases">
        <title>Plant Genome Project.</title>
        <authorList>
            <person name="Zhang R.-G."/>
        </authorList>
    </citation>
    <scope>NUCLEOTIDE SEQUENCE [LARGE SCALE GENOMIC DNA]</scope>
    <source>
        <tissue evidence="3">Rhizome</tissue>
    </source>
</reference>
<comment type="caution">
    <text evidence="3">The sequence shown here is derived from an EMBL/GenBank/DDBJ whole genome shotgun (WGS) entry which is preliminary data.</text>
</comment>
<dbReference type="OrthoDB" id="1936508at2759"/>